<name>A0A8S9SLN3_BRACR</name>
<sequence>MGTEEPYVRGHVYACGSPEERCLPSSSFHSSLSLSLSIYLSVSKVLSMRRKWRLSLSRWLLNETAPAVSASVVDEGKRYLCPSPWFSSTSTVLYLYVSLRESKDSVSRWLSTAATDLSAVGRFESRGVKAAKARGKRPVVEGKELSDFQSMWSLKKADLQLKERLSKMRMLESLVAKQAPLADYEEALKKKLIAELIPS</sequence>
<gene>
    <name evidence="1" type="ORF">F2Q69_00033791</name>
</gene>
<dbReference type="Proteomes" id="UP000712600">
    <property type="component" value="Unassembled WGS sequence"/>
</dbReference>
<evidence type="ECO:0000313" key="2">
    <source>
        <dbReference type="Proteomes" id="UP000712600"/>
    </source>
</evidence>
<organism evidence="1 2">
    <name type="scientific">Brassica cretica</name>
    <name type="common">Mustard</name>
    <dbReference type="NCBI Taxonomy" id="69181"/>
    <lineage>
        <taxon>Eukaryota</taxon>
        <taxon>Viridiplantae</taxon>
        <taxon>Streptophyta</taxon>
        <taxon>Embryophyta</taxon>
        <taxon>Tracheophyta</taxon>
        <taxon>Spermatophyta</taxon>
        <taxon>Magnoliopsida</taxon>
        <taxon>eudicotyledons</taxon>
        <taxon>Gunneridae</taxon>
        <taxon>Pentapetalae</taxon>
        <taxon>rosids</taxon>
        <taxon>malvids</taxon>
        <taxon>Brassicales</taxon>
        <taxon>Brassicaceae</taxon>
        <taxon>Brassiceae</taxon>
        <taxon>Brassica</taxon>
    </lineage>
</organism>
<accession>A0A8S9SLN3</accession>
<evidence type="ECO:0000313" key="1">
    <source>
        <dbReference type="EMBL" id="KAF3600815.1"/>
    </source>
</evidence>
<proteinExistence type="predicted"/>
<reference evidence="1" key="1">
    <citation type="submission" date="2019-12" db="EMBL/GenBank/DDBJ databases">
        <title>Genome sequencing and annotation of Brassica cretica.</title>
        <authorList>
            <person name="Studholme D.J."/>
            <person name="Sarris P."/>
        </authorList>
    </citation>
    <scope>NUCLEOTIDE SEQUENCE</scope>
    <source>
        <strain evidence="1">PFS-109/04</strain>
        <tissue evidence="1">Leaf</tissue>
    </source>
</reference>
<protein>
    <recommendedName>
        <fullName evidence="3">No apical meristem-associated C-terminal domain-containing protein</fullName>
    </recommendedName>
</protein>
<evidence type="ECO:0008006" key="3">
    <source>
        <dbReference type="Google" id="ProtNLM"/>
    </source>
</evidence>
<dbReference type="AlphaFoldDB" id="A0A8S9SLN3"/>
<comment type="caution">
    <text evidence="1">The sequence shown here is derived from an EMBL/GenBank/DDBJ whole genome shotgun (WGS) entry which is preliminary data.</text>
</comment>
<dbReference type="EMBL" id="QGKX02000004">
    <property type="protein sequence ID" value="KAF3600815.1"/>
    <property type="molecule type" value="Genomic_DNA"/>
</dbReference>